<accession>A0A809SCX9</accession>
<reference evidence="4" key="1">
    <citation type="submission" date="2019-11" db="EMBL/GenBank/DDBJ databases">
        <title>Isolation and characterization of a novel species in the genus Sulfuriferula.</title>
        <authorList>
            <person name="Mochizuki J."/>
            <person name="Kojima H."/>
            <person name="Fukui M."/>
        </authorList>
    </citation>
    <scope>NUCLEOTIDE SEQUENCE [LARGE SCALE GENOMIC DNA]</scope>
    <source>
        <strain evidence="4">SGTM</strain>
    </source>
</reference>
<dbReference type="Proteomes" id="UP000463939">
    <property type="component" value="Chromosome"/>
</dbReference>
<sequence>MPTSQNQIIQLYGIPNCTTVKKARVWLEQHQIAYQFHDFKKTGASIEQLSAWAQQAGWEKLLNRQGTTWRQLDEETKASVIDAASAIDLMHSKTSSIKRPVLMSGTTLLVGFNETEYSQLAK</sequence>
<dbReference type="PANTHER" id="PTHR30041">
    <property type="entry name" value="ARSENATE REDUCTASE"/>
    <property type="match status" value="1"/>
</dbReference>
<evidence type="ECO:0000313" key="4">
    <source>
        <dbReference type="Proteomes" id="UP000463939"/>
    </source>
</evidence>
<evidence type="ECO:0000256" key="1">
    <source>
        <dbReference type="ARBA" id="ARBA00007198"/>
    </source>
</evidence>
<comment type="similarity">
    <text evidence="1 2">Belongs to the ArsC family.</text>
</comment>
<name>A0A809SCX9_9PROT</name>
<dbReference type="PROSITE" id="PS51353">
    <property type="entry name" value="ARSC"/>
    <property type="match status" value="1"/>
</dbReference>
<proteinExistence type="inferred from homology"/>
<dbReference type="InterPro" id="IPR036249">
    <property type="entry name" value="Thioredoxin-like_sf"/>
</dbReference>
<gene>
    <name evidence="3" type="primary">yffB</name>
    <name evidence="3" type="ORF">SFSGTM_08950</name>
</gene>
<dbReference type="InterPro" id="IPR006660">
    <property type="entry name" value="Arsenate_reductase-like"/>
</dbReference>
<dbReference type="NCBIfam" id="TIGR01617">
    <property type="entry name" value="arsC_related"/>
    <property type="match status" value="1"/>
</dbReference>
<dbReference type="PANTHER" id="PTHR30041:SF8">
    <property type="entry name" value="PROTEIN YFFB"/>
    <property type="match status" value="1"/>
</dbReference>
<dbReference type="EMBL" id="AP021881">
    <property type="protein sequence ID" value="BBP00187.1"/>
    <property type="molecule type" value="Genomic_DNA"/>
</dbReference>
<organism evidence="3 4">
    <name type="scientific">Sulfuriferula nivalis</name>
    <dbReference type="NCBI Taxonomy" id="2675298"/>
    <lineage>
        <taxon>Bacteria</taxon>
        <taxon>Pseudomonadati</taxon>
        <taxon>Pseudomonadota</taxon>
        <taxon>Betaproteobacteria</taxon>
        <taxon>Nitrosomonadales</taxon>
        <taxon>Sulfuricellaceae</taxon>
        <taxon>Sulfuriferula</taxon>
    </lineage>
</organism>
<dbReference type="KEGG" id="sniv:SFSGTM_08950"/>
<dbReference type="Gene3D" id="3.40.30.10">
    <property type="entry name" value="Glutaredoxin"/>
    <property type="match status" value="1"/>
</dbReference>
<keyword evidence="4" id="KW-1185">Reference proteome</keyword>
<dbReference type="InterPro" id="IPR006504">
    <property type="entry name" value="Tscrpt_reg_Spx/MgsR"/>
</dbReference>
<dbReference type="CDD" id="cd03035">
    <property type="entry name" value="ArsC_Yffb"/>
    <property type="match status" value="1"/>
</dbReference>
<dbReference type="RefSeq" id="WP_162084145.1">
    <property type="nucleotide sequence ID" value="NZ_AP021881.1"/>
</dbReference>
<dbReference type="NCBIfam" id="NF008107">
    <property type="entry name" value="PRK10853.1"/>
    <property type="match status" value="1"/>
</dbReference>
<protein>
    <submittedName>
        <fullName evidence="3">Arsenate reductase</fullName>
    </submittedName>
</protein>
<evidence type="ECO:0000256" key="2">
    <source>
        <dbReference type="PROSITE-ProRule" id="PRU01282"/>
    </source>
</evidence>
<dbReference type="AlphaFoldDB" id="A0A809SCX9"/>
<dbReference type="Pfam" id="PF03960">
    <property type="entry name" value="ArsC"/>
    <property type="match status" value="1"/>
</dbReference>
<dbReference type="SUPFAM" id="SSF52833">
    <property type="entry name" value="Thioredoxin-like"/>
    <property type="match status" value="1"/>
</dbReference>
<evidence type="ECO:0000313" key="3">
    <source>
        <dbReference type="EMBL" id="BBP00187.1"/>
    </source>
</evidence>